<evidence type="ECO:0000313" key="4">
    <source>
        <dbReference type="EMBL" id="PVZ65654.1"/>
    </source>
</evidence>
<evidence type="ECO:0000256" key="1">
    <source>
        <dbReference type="ARBA" id="ARBA00022737"/>
    </source>
</evidence>
<dbReference type="PANTHER" id="PTHR24126:SF14">
    <property type="entry name" value="ANK_REP_REGION DOMAIN-CONTAINING PROTEIN"/>
    <property type="match status" value="1"/>
</dbReference>
<sequence length="408" mass="43760">MTDMQAQEMDLFAAIQYGDLAAVVQQLETDGNLVNLASEKGETPFELALKHGFKKIAIELSNHPSFQVNNGSCSPLQTCLTLGYLDLAEDLLAKGANPNFTTPDFTSPLLLALESEFYALAELMVRSGAEVNIRNNSGWTPLIWAAIKGRIKAVEFLLAHGADVNICNNDGWNAVTGAYFKKRTDIVNLLMAKGAVFGAKYAEAALLSAYKEGNLELVNRLLDMGTTPNVSDDNGESLLAKTISRGDKTLAIKLLEMGADPNARLNSSPLLFLVSGEGDSELVCKFLEHGASVNLPNDKGATALLYAASFNHYEIGEKLIEHGANVNATAVNSTSTPTIVAAVNGYHEFIAVLLKANANIEIRSADSKTPLDIALNMCKLSVSGSVNEAQFNKCWQILLKAKGFSVDG</sequence>
<dbReference type="Proteomes" id="UP000244906">
    <property type="component" value="Unassembled WGS sequence"/>
</dbReference>
<reference evidence="4 5" key="1">
    <citation type="submission" date="2018-04" db="EMBL/GenBank/DDBJ databases">
        <title>Thalassorhabdus spongiae gen. nov., sp. nov., isolated from a marine sponge in South-West Iceland.</title>
        <authorList>
            <person name="Knobloch S."/>
            <person name="Daussin A."/>
            <person name="Johannsson R."/>
            <person name="Marteinsson V.T."/>
        </authorList>
    </citation>
    <scope>NUCLEOTIDE SEQUENCE [LARGE SCALE GENOMIC DNA]</scope>
    <source>
        <strain evidence="4 5">Hp12</strain>
    </source>
</reference>
<dbReference type="SMART" id="SM00248">
    <property type="entry name" value="ANK"/>
    <property type="match status" value="10"/>
</dbReference>
<proteinExistence type="predicted"/>
<dbReference type="SUPFAM" id="SSF48403">
    <property type="entry name" value="Ankyrin repeat"/>
    <property type="match status" value="1"/>
</dbReference>
<feature type="repeat" description="ANK" evidence="3">
    <location>
        <begin position="104"/>
        <end position="136"/>
    </location>
</feature>
<name>A0A2V1GQS8_9GAMM</name>
<dbReference type="AlphaFoldDB" id="A0A2V1GQS8"/>
<organism evidence="4 5">
    <name type="scientific">Pelagibaculum spongiae</name>
    <dbReference type="NCBI Taxonomy" id="2080658"/>
    <lineage>
        <taxon>Bacteria</taxon>
        <taxon>Pseudomonadati</taxon>
        <taxon>Pseudomonadota</taxon>
        <taxon>Gammaproteobacteria</taxon>
        <taxon>Oceanospirillales</taxon>
        <taxon>Pelagibaculum</taxon>
    </lineage>
</organism>
<keyword evidence="5" id="KW-1185">Reference proteome</keyword>
<feature type="repeat" description="ANK" evidence="3">
    <location>
        <begin position="201"/>
        <end position="233"/>
    </location>
</feature>
<comment type="caution">
    <text evidence="4">The sequence shown here is derived from an EMBL/GenBank/DDBJ whole genome shotgun (WGS) entry which is preliminary data.</text>
</comment>
<evidence type="ECO:0000256" key="3">
    <source>
        <dbReference type="PROSITE-ProRule" id="PRU00023"/>
    </source>
</evidence>
<dbReference type="RefSeq" id="WP_116688395.1">
    <property type="nucleotide sequence ID" value="NZ_CAWNYD010000009.1"/>
</dbReference>
<dbReference type="InterPro" id="IPR036770">
    <property type="entry name" value="Ankyrin_rpt-contain_sf"/>
</dbReference>
<dbReference type="EMBL" id="QDDL01000009">
    <property type="protein sequence ID" value="PVZ65654.1"/>
    <property type="molecule type" value="Genomic_DNA"/>
</dbReference>
<keyword evidence="1" id="KW-0677">Repeat</keyword>
<gene>
    <name evidence="4" type="ORF">DC094_17360</name>
</gene>
<dbReference type="InterPro" id="IPR002110">
    <property type="entry name" value="Ankyrin_rpt"/>
</dbReference>
<protein>
    <submittedName>
        <fullName evidence="4">Uncharacterized protein</fullName>
    </submittedName>
</protein>
<feature type="repeat" description="ANK" evidence="3">
    <location>
        <begin position="299"/>
        <end position="331"/>
    </location>
</feature>
<dbReference type="OrthoDB" id="6147687at2"/>
<keyword evidence="2 3" id="KW-0040">ANK repeat</keyword>
<evidence type="ECO:0000313" key="5">
    <source>
        <dbReference type="Proteomes" id="UP000244906"/>
    </source>
</evidence>
<dbReference type="Gene3D" id="1.25.40.20">
    <property type="entry name" value="Ankyrin repeat-containing domain"/>
    <property type="match status" value="3"/>
</dbReference>
<dbReference type="PROSITE" id="PS50088">
    <property type="entry name" value="ANK_REPEAT"/>
    <property type="match status" value="4"/>
</dbReference>
<dbReference type="PANTHER" id="PTHR24126">
    <property type="entry name" value="ANKYRIN REPEAT, PH AND SEC7 DOMAIN CONTAINING PROTEIN SECG-RELATED"/>
    <property type="match status" value="1"/>
</dbReference>
<evidence type="ECO:0000256" key="2">
    <source>
        <dbReference type="ARBA" id="ARBA00023043"/>
    </source>
</evidence>
<feature type="repeat" description="ANK" evidence="3">
    <location>
        <begin position="137"/>
        <end position="169"/>
    </location>
</feature>
<dbReference type="Pfam" id="PF12796">
    <property type="entry name" value="Ank_2"/>
    <property type="match status" value="3"/>
</dbReference>
<dbReference type="PROSITE" id="PS50297">
    <property type="entry name" value="ANK_REP_REGION"/>
    <property type="match status" value="2"/>
</dbReference>
<accession>A0A2V1GQS8</accession>